<dbReference type="InterPro" id="IPR039537">
    <property type="entry name" value="Retrotran_Ty1/copia-like"/>
</dbReference>
<evidence type="ECO:0000313" key="4">
    <source>
        <dbReference type="Proteomes" id="UP001374535"/>
    </source>
</evidence>
<reference evidence="3 4" key="1">
    <citation type="journal article" date="2023" name="Life. Sci Alliance">
        <title>Evolutionary insights into 3D genome organization and epigenetic landscape of Vigna mungo.</title>
        <authorList>
            <person name="Junaid A."/>
            <person name="Singh B."/>
            <person name="Bhatia S."/>
        </authorList>
    </citation>
    <scope>NUCLEOTIDE SEQUENCE [LARGE SCALE GENOMIC DNA]</scope>
    <source>
        <strain evidence="3">Urdbean</strain>
    </source>
</reference>
<name>A0AAQ3SAW3_VIGMU</name>
<evidence type="ECO:0000256" key="1">
    <source>
        <dbReference type="ARBA" id="ARBA00022670"/>
    </source>
</evidence>
<dbReference type="Proteomes" id="UP001374535">
    <property type="component" value="Chromosome 1"/>
</dbReference>
<keyword evidence="1" id="KW-0645">Protease</keyword>
<dbReference type="InterPro" id="IPR025724">
    <property type="entry name" value="GAG-pre-integrase_dom"/>
</dbReference>
<dbReference type="GO" id="GO:0003676">
    <property type="term" value="F:nucleic acid binding"/>
    <property type="evidence" value="ECO:0007669"/>
    <property type="project" value="InterPro"/>
</dbReference>
<dbReference type="SUPFAM" id="SSF53098">
    <property type="entry name" value="Ribonuclease H-like"/>
    <property type="match status" value="1"/>
</dbReference>
<dbReference type="AlphaFoldDB" id="A0AAQ3SAW3"/>
<feature type="domain" description="Integrase catalytic" evidence="2">
    <location>
        <begin position="218"/>
        <end position="337"/>
    </location>
</feature>
<accession>A0AAQ3SAW3</accession>
<keyword evidence="1" id="KW-0378">Hydrolase</keyword>
<dbReference type="InterPro" id="IPR012337">
    <property type="entry name" value="RNaseH-like_sf"/>
</dbReference>
<dbReference type="GO" id="GO:0008233">
    <property type="term" value="F:peptidase activity"/>
    <property type="evidence" value="ECO:0007669"/>
    <property type="project" value="UniProtKB-KW"/>
</dbReference>
<dbReference type="InterPro" id="IPR036397">
    <property type="entry name" value="RNaseH_sf"/>
</dbReference>
<organism evidence="3 4">
    <name type="scientific">Vigna mungo</name>
    <name type="common">Black gram</name>
    <name type="synonym">Phaseolus mungo</name>
    <dbReference type="NCBI Taxonomy" id="3915"/>
    <lineage>
        <taxon>Eukaryota</taxon>
        <taxon>Viridiplantae</taxon>
        <taxon>Streptophyta</taxon>
        <taxon>Embryophyta</taxon>
        <taxon>Tracheophyta</taxon>
        <taxon>Spermatophyta</taxon>
        <taxon>Magnoliopsida</taxon>
        <taxon>eudicotyledons</taxon>
        <taxon>Gunneridae</taxon>
        <taxon>Pentapetalae</taxon>
        <taxon>rosids</taxon>
        <taxon>fabids</taxon>
        <taxon>Fabales</taxon>
        <taxon>Fabaceae</taxon>
        <taxon>Papilionoideae</taxon>
        <taxon>50 kb inversion clade</taxon>
        <taxon>NPAAA clade</taxon>
        <taxon>indigoferoid/millettioid clade</taxon>
        <taxon>Phaseoleae</taxon>
        <taxon>Vigna</taxon>
    </lineage>
</organism>
<dbReference type="PANTHER" id="PTHR42648:SF31">
    <property type="entry name" value="RNA-DIRECTED DNA POLYMERASE"/>
    <property type="match status" value="1"/>
</dbReference>
<gene>
    <name evidence="3" type="ORF">V8G54_001317</name>
</gene>
<keyword evidence="4" id="KW-1185">Reference proteome</keyword>
<dbReference type="PROSITE" id="PS50994">
    <property type="entry name" value="INTEGRASE"/>
    <property type="match status" value="1"/>
</dbReference>
<evidence type="ECO:0000259" key="2">
    <source>
        <dbReference type="PROSITE" id="PS50994"/>
    </source>
</evidence>
<evidence type="ECO:0000313" key="3">
    <source>
        <dbReference type="EMBL" id="WVZ22773.1"/>
    </source>
</evidence>
<dbReference type="GO" id="GO:0006508">
    <property type="term" value="P:proteolysis"/>
    <property type="evidence" value="ECO:0007669"/>
    <property type="project" value="UniProtKB-KW"/>
</dbReference>
<dbReference type="GO" id="GO:0015074">
    <property type="term" value="P:DNA integration"/>
    <property type="evidence" value="ECO:0007669"/>
    <property type="project" value="InterPro"/>
</dbReference>
<dbReference type="InterPro" id="IPR001584">
    <property type="entry name" value="Integrase_cat-core"/>
</dbReference>
<dbReference type="Gene3D" id="3.30.420.10">
    <property type="entry name" value="Ribonuclease H-like superfamily/Ribonuclease H"/>
    <property type="match status" value="1"/>
</dbReference>
<dbReference type="InterPro" id="IPR054722">
    <property type="entry name" value="PolX-like_BBD"/>
</dbReference>
<protein>
    <recommendedName>
        <fullName evidence="2">Integrase catalytic domain-containing protein</fullName>
    </recommendedName>
</protein>
<dbReference type="Pfam" id="PF22936">
    <property type="entry name" value="Pol_BBD"/>
    <property type="match status" value="1"/>
</dbReference>
<dbReference type="PANTHER" id="PTHR42648">
    <property type="entry name" value="TRANSPOSASE, PUTATIVE-RELATED"/>
    <property type="match status" value="1"/>
</dbReference>
<sequence>MALINPNKDNLSKPQIGSVISNSPDPGTTILTFDSANATGITTWILDSGATDHVVSSLTYFHSYASIKPITINLPNGITTTATHKGNMKIFYTLCLNDVLYIPDFSYNLISISKLVLHNHVYVTFTNSQCFIQDSTTHQKIGLADFRAGLYVLHGPATAANPCVHASSSHNSILAVNHNIWHNRLGHLSDQRLKVLKQTYPFIKYRLDNCNACHIAKRKKLPFPSHHFVSSNAFDLIHIDIWGPCSTAFIHSHRYFLTIVDDHTRYTWVHLMHAKSETRTHIQNFISYVKTQFQTNINIIWSDNEPEFSMHDYFSSQGIIHQTSCNETPQQNGIVERKLSWQASSGRGTWTNRTYIGMRGIWRLYSNLGWVTFWEVFPESVRVMTKHTGKPRFDVWGQSTVPSLASPSTVWFEDEPERKLVGMAGSAAPGRLRVEGAHGRIEHTPE</sequence>
<proteinExistence type="predicted"/>
<dbReference type="EMBL" id="CP144700">
    <property type="protein sequence ID" value="WVZ22773.1"/>
    <property type="molecule type" value="Genomic_DNA"/>
</dbReference>
<dbReference type="Pfam" id="PF13976">
    <property type="entry name" value="gag_pre-integrs"/>
    <property type="match status" value="1"/>
</dbReference>